<dbReference type="InterPro" id="IPR001263">
    <property type="entry name" value="PI3K_accessory_dom"/>
</dbReference>
<dbReference type="Gene3D" id="1.25.40.70">
    <property type="entry name" value="Phosphatidylinositol 3-kinase, accessory domain (PIK)"/>
    <property type="match status" value="1"/>
</dbReference>
<dbReference type="InterPro" id="IPR042236">
    <property type="entry name" value="PI3K_accessory_sf"/>
</dbReference>
<dbReference type="GO" id="GO:0016303">
    <property type="term" value="F:1-phosphatidylinositol-3-kinase activity"/>
    <property type="evidence" value="ECO:0007669"/>
    <property type="project" value="TreeGrafter"/>
</dbReference>
<dbReference type="GO" id="GO:0048015">
    <property type="term" value="P:phosphatidylinositol-mediated signaling"/>
    <property type="evidence" value="ECO:0007669"/>
    <property type="project" value="TreeGrafter"/>
</dbReference>
<evidence type="ECO:0008006" key="14">
    <source>
        <dbReference type="Google" id="ProtNLM"/>
    </source>
</evidence>
<dbReference type="GO" id="GO:0005737">
    <property type="term" value="C:cytoplasm"/>
    <property type="evidence" value="ECO:0007669"/>
    <property type="project" value="UniProtKB-ARBA"/>
</dbReference>
<feature type="domain" description="PI3K/PI4K catalytic" evidence="7">
    <location>
        <begin position="770"/>
        <end position="959"/>
    </location>
</feature>
<dbReference type="InterPro" id="IPR015433">
    <property type="entry name" value="PI3/4_kinase"/>
</dbReference>
<evidence type="ECO:0000256" key="4">
    <source>
        <dbReference type="ARBA" id="ARBA00022840"/>
    </source>
</evidence>
<feature type="region of interest" description="Disordered" evidence="6">
    <location>
        <begin position="284"/>
        <end position="303"/>
    </location>
</feature>
<dbReference type="Pfam" id="PF00794">
    <property type="entry name" value="PI3K_rbd"/>
    <property type="match status" value="1"/>
</dbReference>
<dbReference type="Gene3D" id="1.10.1070.11">
    <property type="entry name" value="Phosphatidylinositol 3-/4-kinase, catalytic domain"/>
    <property type="match status" value="1"/>
</dbReference>
<evidence type="ECO:0000313" key="13">
    <source>
        <dbReference type="Proteomes" id="UP001208570"/>
    </source>
</evidence>
<dbReference type="GO" id="GO:0005524">
    <property type="term" value="F:ATP binding"/>
    <property type="evidence" value="ECO:0007669"/>
    <property type="project" value="UniProtKB-KW"/>
</dbReference>
<reference evidence="12" key="1">
    <citation type="journal article" date="2023" name="Mol. Biol. Evol.">
        <title>Third-Generation Sequencing Reveals the Adaptive Role of the Epigenome in Three Deep-Sea Polychaetes.</title>
        <authorList>
            <person name="Perez M."/>
            <person name="Aroh O."/>
            <person name="Sun Y."/>
            <person name="Lan Y."/>
            <person name="Juniper S.K."/>
            <person name="Young C.R."/>
            <person name="Angers B."/>
            <person name="Qian P.Y."/>
        </authorList>
    </citation>
    <scope>NUCLEOTIDE SEQUENCE</scope>
    <source>
        <strain evidence="12">P08H-3</strain>
    </source>
</reference>
<dbReference type="EMBL" id="JAODUP010000371">
    <property type="protein sequence ID" value="KAK2151241.1"/>
    <property type="molecule type" value="Genomic_DNA"/>
</dbReference>
<evidence type="ECO:0000259" key="7">
    <source>
        <dbReference type="PROSITE" id="PS50290"/>
    </source>
</evidence>
<comment type="similarity">
    <text evidence="5">Belongs to the PI3/PI4-kinase family.</text>
</comment>
<keyword evidence="4" id="KW-0067">ATP-binding</keyword>
<dbReference type="InterPro" id="IPR016024">
    <property type="entry name" value="ARM-type_fold"/>
</dbReference>
<dbReference type="SMART" id="SM00145">
    <property type="entry name" value="PI3Ka"/>
    <property type="match status" value="1"/>
</dbReference>
<protein>
    <recommendedName>
        <fullName evidence="14">Phosphatidylinositol-4,5-bisphosphate 3-kinase</fullName>
    </recommendedName>
</protein>
<evidence type="ECO:0000256" key="5">
    <source>
        <dbReference type="PROSITE-ProRule" id="PRU00880"/>
    </source>
</evidence>
<dbReference type="Pfam" id="PF00454">
    <property type="entry name" value="PI3_PI4_kinase"/>
    <property type="match status" value="1"/>
</dbReference>
<dbReference type="GO" id="GO:0005886">
    <property type="term" value="C:plasma membrane"/>
    <property type="evidence" value="ECO:0007669"/>
    <property type="project" value="TreeGrafter"/>
</dbReference>
<name>A0AAD9N165_9ANNE</name>
<gene>
    <name evidence="12" type="ORF">LSH36_371g03029</name>
</gene>
<dbReference type="SMART" id="SM00146">
    <property type="entry name" value="PI3Kc"/>
    <property type="match status" value="1"/>
</dbReference>
<dbReference type="Pfam" id="PF00613">
    <property type="entry name" value="PI3Ka"/>
    <property type="match status" value="1"/>
</dbReference>
<dbReference type="InterPro" id="IPR000341">
    <property type="entry name" value="PI3K_Ras-bd_dom"/>
</dbReference>
<dbReference type="Pfam" id="PF00792">
    <property type="entry name" value="PI3K_C2"/>
    <property type="match status" value="1"/>
</dbReference>
<dbReference type="InterPro" id="IPR029071">
    <property type="entry name" value="Ubiquitin-like_domsf"/>
</dbReference>
<evidence type="ECO:0000259" key="10">
    <source>
        <dbReference type="PROSITE" id="PS51546"/>
    </source>
</evidence>
<dbReference type="PANTHER" id="PTHR10048:SF118">
    <property type="entry name" value="PI-3 KINASE"/>
    <property type="match status" value="1"/>
</dbReference>
<dbReference type="SUPFAM" id="SSF48371">
    <property type="entry name" value="ARM repeat"/>
    <property type="match status" value="1"/>
</dbReference>
<sequence>MAPTFQMFSVLGEELSQPKWVVDFLLPNGIMITHTVDKEASLAFIKEELWKKAQEYPLHAKLKSKNSYLFSCINQMAARVQLEDENLRLCDVGLFQPMLKLDEKKKDNEENQLKSEISTLIGKSLRDFDALKGVEVSNFRENKKKMCQTIAKERDKQPWLVRVMCLYPPDVMDSENIPKYLIGGLSDHIIHLRVLVKNAAAKFKFHMRFDIKPSELMVPIVQKLSKNLGISADPDNYCLKVVGRQEYIIGDYPLHRFTYVRSCLARAEDPQLILTEKVDILEGEPPSIPKKKQNNVKPPPKPLFNEPSASNAKCLWKVDENLKFQFQLQSVSNISLPDTTKVVLRVCLYHGLESTCSVINSQEAIVKDGVVSWNQQLVFDLHLQDLPRMARLCFLLYSVSYKRKERKCSTLTGTRVIKEGKQGLWPLAWVNMPVFDFQGVLHTGSQILYMWLLADDDCLSESALNPIGTVECNPDTDAIQLCFELSKYKIDMPICFPTLDTVLEVAAQNTKTIKPISDVKSLYAVDTRTHGRAAVSSTLFQVDDKLKEQLRLYIDKDPLFDLSENDKMVIWKLRRECLEYFPYSLPKVLNCVQWDDHIQVALMHALLQIWKELPPEHALELLDFRYPDMEVRRFAVRCLHNLSSEMYVPSVSVRFGLILEAYCYGNRKHLKALTKQVEALKRMRLINDSVKHMTNVTREKKIHNLKKKQESEICKFTKTSNVVETLTKEKRERENVRDEMRKLLANNLFMESLSNFTSILDPGCILGEPRVNDCKIMDSKMKPLWMVWSPPENMAEPQFVLFKKGDDLRQDMLTLQILRVMDDIWKQEGLDLRLNVYKCMSTGHNEGMIGIVTKANTIANIQKEYTDSKFRSAFSKNCLYEWLNKKNPEQPMFEKALTEFIHSCAGCCVATYVLGIGDRHSDNILLCENGQVNRYKREITIKRVRVKTTISHSTQNSNI</sequence>
<dbReference type="GO" id="GO:0005942">
    <property type="term" value="C:phosphatidylinositol 3-kinase complex"/>
    <property type="evidence" value="ECO:0007669"/>
    <property type="project" value="TreeGrafter"/>
</dbReference>
<dbReference type="Gene3D" id="2.60.40.150">
    <property type="entry name" value="C2 domain"/>
    <property type="match status" value="1"/>
</dbReference>
<dbReference type="Gene3D" id="3.30.1010.10">
    <property type="entry name" value="Phosphatidylinositol 3-kinase Catalytic Subunit, Chain A, domain 4"/>
    <property type="match status" value="1"/>
</dbReference>
<dbReference type="InterPro" id="IPR011009">
    <property type="entry name" value="Kinase-like_dom_sf"/>
</dbReference>
<dbReference type="InterPro" id="IPR018936">
    <property type="entry name" value="PI3/4_kinase_CS"/>
</dbReference>
<keyword evidence="1" id="KW-0808">Transferase</keyword>
<comment type="caution">
    <text evidence="12">The sequence shown here is derived from an EMBL/GenBank/DDBJ whole genome shotgun (WGS) entry which is preliminary data.</text>
</comment>
<feature type="domain" description="C2 PI3K-type" evidence="11">
    <location>
        <begin position="320"/>
        <end position="493"/>
    </location>
</feature>
<accession>A0AAD9N165</accession>
<dbReference type="PROSITE" id="PS50290">
    <property type="entry name" value="PI3_4_KINASE_3"/>
    <property type="match status" value="1"/>
</dbReference>
<evidence type="ECO:0000256" key="2">
    <source>
        <dbReference type="ARBA" id="ARBA00022741"/>
    </source>
</evidence>
<dbReference type="PROSITE" id="PS00915">
    <property type="entry name" value="PI3_4_KINASE_1"/>
    <property type="match status" value="1"/>
</dbReference>
<dbReference type="SUPFAM" id="SSF54236">
    <property type="entry name" value="Ubiquitin-like"/>
    <property type="match status" value="1"/>
</dbReference>
<evidence type="ECO:0000259" key="11">
    <source>
        <dbReference type="PROSITE" id="PS51547"/>
    </source>
</evidence>
<dbReference type="InterPro" id="IPR000403">
    <property type="entry name" value="PI3/4_kinase_cat_dom"/>
</dbReference>
<dbReference type="Proteomes" id="UP001208570">
    <property type="component" value="Unassembled WGS sequence"/>
</dbReference>
<dbReference type="PROSITE" id="PS51544">
    <property type="entry name" value="PI3K_ABD"/>
    <property type="match status" value="1"/>
</dbReference>
<evidence type="ECO:0000256" key="6">
    <source>
        <dbReference type="SAM" id="MobiDB-lite"/>
    </source>
</evidence>
<evidence type="ECO:0000259" key="9">
    <source>
        <dbReference type="PROSITE" id="PS51545"/>
    </source>
</evidence>
<dbReference type="SMART" id="SM00143">
    <property type="entry name" value="PI3K_p85B"/>
    <property type="match status" value="1"/>
</dbReference>
<dbReference type="SUPFAM" id="SSF56112">
    <property type="entry name" value="Protein kinase-like (PK-like)"/>
    <property type="match status" value="1"/>
</dbReference>
<dbReference type="PROSITE" id="PS51546">
    <property type="entry name" value="PI3K_RBD"/>
    <property type="match status" value="1"/>
</dbReference>
<keyword evidence="3" id="KW-0418">Kinase</keyword>
<dbReference type="InterPro" id="IPR036940">
    <property type="entry name" value="PI3/4_kinase_cat_sf"/>
</dbReference>
<dbReference type="InterPro" id="IPR003113">
    <property type="entry name" value="PI3K_ABD"/>
</dbReference>
<dbReference type="InterPro" id="IPR002420">
    <property type="entry name" value="PI3K-type_C2_dom"/>
</dbReference>
<dbReference type="Gene3D" id="3.10.20.770">
    <property type="match status" value="1"/>
</dbReference>
<dbReference type="GO" id="GO:0016477">
    <property type="term" value="P:cell migration"/>
    <property type="evidence" value="ECO:0007669"/>
    <property type="project" value="TreeGrafter"/>
</dbReference>
<evidence type="ECO:0000259" key="8">
    <source>
        <dbReference type="PROSITE" id="PS51544"/>
    </source>
</evidence>
<feature type="domain" description="PI3K-ABD" evidence="8">
    <location>
        <begin position="16"/>
        <end position="105"/>
    </location>
</feature>
<dbReference type="PROSITE" id="PS51547">
    <property type="entry name" value="C2_PI3K"/>
    <property type="match status" value="1"/>
</dbReference>
<dbReference type="AlphaFoldDB" id="A0AAD9N165"/>
<evidence type="ECO:0000256" key="1">
    <source>
        <dbReference type="ARBA" id="ARBA00022679"/>
    </source>
</evidence>
<dbReference type="PROSITE" id="PS51545">
    <property type="entry name" value="PIK_HELICAL"/>
    <property type="match status" value="1"/>
</dbReference>
<dbReference type="SUPFAM" id="SSF49562">
    <property type="entry name" value="C2 domain (Calcium/lipid-binding domain, CaLB)"/>
    <property type="match status" value="1"/>
</dbReference>
<dbReference type="GO" id="GO:0043491">
    <property type="term" value="P:phosphatidylinositol 3-kinase/protein kinase B signal transduction"/>
    <property type="evidence" value="ECO:0007669"/>
    <property type="project" value="TreeGrafter"/>
</dbReference>
<dbReference type="InterPro" id="IPR035892">
    <property type="entry name" value="C2_domain_sf"/>
</dbReference>
<evidence type="ECO:0000313" key="12">
    <source>
        <dbReference type="EMBL" id="KAK2151241.1"/>
    </source>
</evidence>
<keyword evidence="2" id="KW-0547">Nucleotide-binding</keyword>
<feature type="domain" description="PIK helical" evidence="9">
    <location>
        <begin position="536"/>
        <end position="716"/>
    </location>
</feature>
<proteinExistence type="inferred from homology"/>
<dbReference type="SMART" id="SM00144">
    <property type="entry name" value="PI3K_rbd"/>
    <property type="match status" value="1"/>
</dbReference>
<dbReference type="PANTHER" id="PTHR10048">
    <property type="entry name" value="PHOSPHATIDYLINOSITOL KINASE"/>
    <property type="match status" value="1"/>
</dbReference>
<dbReference type="GO" id="GO:0035005">
    <property type="term" value="F:1-phosphatidylinositol-4-phosphate 3-kinase activity"/>
    <property type="evidence" value="ECO:0007669"/>
    <property type="project" value="TreeGrafter"/>
</dbReference>
<dbReference type="Pfam" id="PF02192">
    <property type="entry name" value="PI3K_p85B"/>
    <property type="match status" value="1"/>
</dbReference>
<feature type="domain" description="PI3K-RBD" evidence="10">
    <location>
        <begin position="185"/>
        <end position="276"/>
    </location>
</feature>
<keyword evidence="13" id="KW-1185">Reference proteome</keyword>
<organism evidence="12 13">
    <name type="scientific">Paralvinella palmiformis</name>
    <dbReference type="NCBI Taxonomy" id="53620"/>
    <lineage>
        <taxon>Eukaryota</taxon>
        <taxon>Metazoa</taxon>
        <taxon>Spiralia</taxon>
        <taxon>Lophotrochozoa</taxon>
        <taxon>Annelida</taxon>
        <taxon>Polychaeta</taxon>
        <taxon>Sedentaria</taxon>
        <taxon>Canalipalpata</taxon>
        <taxon>Terebellida</taxon>
        <taxon>Terebelliformia</taxon>
        <taxon>Alvinellidae</taxon>
        <taxon>Paralvinella</taxon>
    </lineage>
</organism>
<dbReference type="SMART" id="SM00142">
    <property type="entry name" value="PI3K_C2"/>
    <property type="match status" value="1"/>
</dbReference>
<dbReference type="PROSITE" id="PS00916">
    <property type="entry name" value="PI3_4_KINASE_2"/>
    <property type="match status" value="1"/>
</dbReference>
<evidence type="ECO:0000256" key="3">
    <source>
        <dbReference type="ARBA" id="ARBA00022777"/>
    </source>
</evidence>